<accession>A0ABQ9H7P1</accession>
<evidence type="ECO:0000313" key="2">
    <source>
        <dbReference type="Proteomes" id="UP001159363"/>
    </source>
</evidence>
<gene>
    <name evidence="1" type="ORF">PR048_016752</name>
</gene>
<comment type="caution">
    <text evidence="1">The sequence shown here is derived from an EMBL/GenBank/DDBJ whole genome shotgun (WGS) entry which is preliminary data.</text>
</comment>
<keyword evidence="2" id="KW-1185">Reference proteome</keyword>
<reference evidence="1 2" key="1">
    <citation type="submission" date="2023-02" db="EMBL/GenBank/DDBJ databases">
        <title>LHISI_Scaffold_Assembly.</title>
        <authorList>
            <person name="Stuart O.P."/>
            <person name="Cleave R."/>
            <person name="Magrath M.J.L."/>
            <person name="Mikheyev A.S."/>
        </authorList>
    </citation>
    <scope>NUCLEOTIDE SEQUENCE [LARGE SCALE GENOMIC DNA]</scope>
    <source>
        <strain evidence="1">Daus_M_001</strain>
        <tissue evidence="1">Leg muscle</tissue>
    </source>
</reference>
<evidence type="ECO:0000313" key="1">
    <source>
        <dbReference type="EMBL" id="KAJ8880286.1"/>
    </source>
</evidence>
<dbReference type="Proteomes" id="UP001159363">
    <property type="component" value="Chromosome 5"/>
</dbReference>
<protein>
    <submittedName>
        <fullName evidence="1">Uncharacterized protein</fullName>
    </submittedName>
</protein>
<dbReference type="EMBL" id="JARBHB010000006">
    <property type="protein sequence ID" value="KAJ8880286.1"/>
    <property type="molecule type" value="Genomic_DNA"/>
</dbReference>
<proteinExistence type="predicted"/>
<name>A0ABQ9H7P1_9NEOP</name>
<sequence>MLTSDIKLLLCDAPVLSVLTTARKVQNACLRYCFKFKKRYHVTDALFTSKWLNMGKRCCAIQPLD</sequence>
<organism evidence="1 2">
    <name type="scientific">Dryococelus australis</name>
    <dbReference type="NCBI Taxonomy" id="614101"/>
    <lineage>
        <taxon>Eukaryota</taxon>
        <taxon>Metazoa</taxon>
        <taxon>Ecdysozoa</taxon>
        <taxon>Arthropoda</taxon>
        <taxon>Hexapoda</taxon>
        <taxon>Insecta</taxon>
        <taxon>Pterygota</taxon>
        <taxon>Neoptera</taxon>
        <taxon>Polyneoptera</taxon>
        <taxon>Phasmatodea</taxon>
        <taxon>Verophasmatodea</taxon>
        <taxon>Anareolatae</taxon>
        <taxon>Phasmatidae</taxon>
        <taxon>Eurycanthinae</taxon>
        <taxon>Dryococelus</taxon>
    </lineage>
</organism>